<proteinExistence type="predicted"/>
<organism evidence="1 2">
    <name type="scientific">Melipona quadrifasciata</name>
    <dbReference type="NCBI Taxonomy" id="166423"/>
    <lineage>
        <taxon>Eukaryota</taxon>
        <taxon>Metazoa</taxon>
        <taxon>Ecdysozoa</taxon>
        <taxon>Arthropoda</taxon>
        <taxon>Hexapoda</taxon>
        <taxon>Insecta</taxon>
        <taxon>Pterygota</taxon>
        <taxon>Neoptera</taxon>
        <taxon>Endopterygota</taxon>
        <taxon>Hymenoptera</taxon>
        <taxon>Apocrita</taxon>
        <taxon>Aculeata</taxon>
        <taxon>Apoidea</taxon>
        <taxon>Anthophila</taxon>
        <taxon>Apidae</taxon>
        <taxon>Melipona</taxon>
    </lineage>
</organism>
<evidence type="ECO:0000313" key="1">
    <source>
        <dbReference type="EMBL" id="KOX71088.1"/>
    </source>
</evidence>
<protein>
    <submittedName>
        <fullName evidence="1">Uncharacterized protein</fullName>
    </submittedName>
</protein>
<dbReference type="Proteomes" id="UP000053105">
    <property type="component" value="Unassembled WGS sequence"/>
</dbReference>
<evidence type="ECO:0000313" key="2">
    <source>
        <dbReference type="Proteomes" id="UP000053105"/>
    </source>
</evidence>
<name>A0A0N0BDY4_9HYME</name>
<accession>A0A0N0BDY4</accession>
<dbReference type="EMBL" id="KQ435848">
    <property type="protein sequence ID" value="KOX71088.1"/>
    <property type="molecule type" value="Genomic_DNA"/>
</dbReference>
<reference evidence="1 2" key="1">
    <citation type="submission" date="2015-07" db="EMBL/GenBank/DDBJ databases">
        <title>The genome of Melipona quadrifasciata.</title>
        <authorList>
            <person name="Pan H."/>
            <person name="Kapheim K."/>
        </authorList>
    </citation>
    <scope>NUCLEOTIDE SEQUENCE [LARGE SCALE GENOMIC DNA]</scope>
    <source>
        <strain evidence="1">0111107301</strain>
        <tissue evidence="1">Whole body</tissue>
    </source>
</reference>
<sequence>MSFHYVPQGVGKRLLSCGVYGQAHERFLTTASWPCRYCHLGPRRENVYTAAWLVSPIIGSNQHCSDKGRLAGDLPLFLEQCDFQQKVNKTVHNHPTDYDVKLFQRPNSSLERWQESFADACVLTATLCFWTLILRDVSNNVNNQVATYGSSRKFYYFRDEWNTMQERKKIFSATFHQIEGVEFIYDSHGQTFLSTLWKLCTNVCGFTVQRLINGMCYGNMKEDKTHADAATMINQMLVKSNVKIT</sequence>
<gene>
    <name evidence="1" type="ORF">WN51_03629</name>
</gene>
<keyword evidence="2" id="KW-1185">Reference proteome</keyword>
<dbReference type="AlphaFoldDB" id="A0A0N0BDY4"/>